<accession>A0A1E5XIG8</accession>
<keyword evidence="1" id="KW-1133">Transmembrane helix</keyword>
<protein>
    <recommendedName>
        <fullName evidence="2">Putative Flp pilus-assembly TadG-like N-terminal domain-containing protein</fullName>
    </recommendedName>
</protein>
<evidence type="ECO:0000313" key="4">
    <source>
        <dbReference type="Proteomes" id="UP000095463"/>
    </source>
</evidence>
<proteinExistence type="predicted"/>
<dbReference type="Pfam" id="PF13400">
    <property type="entry name" value="Tad"/>
    <property type="match status" value="1"/>
</dbReference>
<comment type="caution">
    <text evidence="3">The sequence shown here is derived from an EMBL/GenBank/DDBJ whole genome shotgun (WGS) entry which is preliminary data.</text>
</comment>
<name>A0A1E5XIG8_9HYPH</name>
<organism evidence="3 4">
    <name type="scientific">Devosia insulae DS-56</name>
    <dbReference type="NCBI Taxonomy" id="1116389"/>
    <lineage>
        <taxon>Bacteria</taxon>
        <taxon>Pseudomonadati</taxon>
        <taxon>Pseudomonadota</taxon>
        <taxon>Alphaproteobacteria</taxon>
        <taxon>Hyphomicrobiales</taxon>
        <taxon>Devosiaceae</taxon>
        <taxon>Devosia</taxon>
    </lineage>
</organism>
<evidence type="ECO:0000259" key="2">
    <source>
        <dbReference type="Pfam" id="PF13400"/>
    </source>
</evidence>
<feature type="transmembrane region" description="Helical" evidence="1">
    <location>
        <begin position="12"/>
        <end position="34"/>
    </location>
</feature>
<keyword evidence="4" id="KW-1185">Reference proteome</keyword>
<keyword evidence="1" id="KW-0812">Transmembrane</keyword>
<evidence type="ECO:0000313" key="3">
    <source>
        <dbReference type="EMBL" id="OEO28375.1"/>
    </source>
</evidence>
<dbReference type="EMBL" id="LAJE02000380">
    <property type="protein sequence ID" value="OEO28375.1"/>
    <property type="molecule type" value="Genomic_DNA"/>
</dbReference>
<dbReference type="AlphaFoldDB" id="A0A1E5XIG8"/>
<dbReference type="RefSeq" id="WP_069912329.1">
    <property type="nucleotide sequence ID" value="NZ_LAJE02000380.1"/>
</dbReference>
<reference evidence="3 4" key="1">
    <citation type="journal article" date="2015" name="Genome Announc.">
        <title>Genome Assemblies of Three Soil-Associated Devosia species: D. insulae, D. limi, and D. soli.</title>
        <authorList>
            <person name="Hassan Y.I."/>
            <person name="Lepp D."/>
            <person name="Zhou T."/>
        </authorList>
    </citation>
    <scope>NUCLEOTIDE SEQUENCE [LARGE SCALE GENOMIC DNA]</scope>
    <source>
        <strain evidence="3 4">DS-56</strain>
    </source>
</reference>
<evidence type="ECO:0000256" key="1">
    <source>
        <dbReference type="SAM" id="Phobius"/>
    </source>
</evidence>
<sequence>MKVLRRFQGEERGNIAVMFALILPVVMLAGAFAVDEGSLYLERRQAQSVADLAAIAAATDPSKALDTAFKTFQANGLIGATLSIDDPSIQIRSSRPVQVVTGHYKAAPELSVTARFSPGGSPPNAVQVTYRKTGTLWLARPWQAPPEISVAALATANPQAAFSVGSRLASVNGGVANALLKSLLGTSATLDVMSYNALLDAKVDLLDFLDALNQNLHLSAATYGDVLKASASRGAIAGALASVLTGTAKTAATTLSTTIADTGTIPLLKLLDIGSLSTLPVGSESGYFAGLSALELLNAAAVIAGNGKQIDLNVGASLPGLTSIALSVAIGEPPQHAWYRVGEKGAVARTAQTRLKLTVKLLGSPVLLGAGVTLPIYIEAAYAEARIRSLTCPSLGKQAGSAVVEVLPGAARLAIGNLSGASFTDFGALPVVSQATILSVPLLLKIKASAAVAIGQTSPILLNFSSDDVKQGTVKTATNHTIVGSLSKSLLDGLDIDVDVLGFGLSSDAVIEAAVRTLVAPLAPVLDSTIFGVLEVLGVGLGEADVRVYSVTCSRPVLVG</sequence>
<gene>
    <name evidence="3" type="ORF">VW23_005075</name>
</gene>
<feature type="domain" description="Putative Flp pilus-assembly TadG-like N-terminal" evidence="2">
    <location>
        <begin position="13"/>
        <end position="60"/>
    </location>
</feature>
<dbReference type="Proteomes" id="UP000095463">
    <property type="component" value="Unassembled WGS sequence"/>
</dbReference>
<dbReference type="InterPro" id="IPR028087">
    <property type="entry name" value="Tad_N"/>
</dbReference>
<keyword evidence="1" id="KW-0472">Membrane</keyword>
<dbReference type="OrthoDB" id="7630116at2"/>